<dbReference type="InterPro" id="IPR015216">
    <property type="entry name" value="SANTA"/>
</dbReference>
<dbReference type="InterPro" id="IPR053090">
    <property type="entry name" value="Centromere_KNL-2_homolog"/>
</dbReference>
<keyword evidence="3" id="KW-1185">Reference proteome</keyword>
<dbReference type="CTD" id="36378995"/>
<gene>
    <name evidence="2 4 5" type="ORF">SRAE_2000129800</name>
</gene>
<dbReference type="WBParaSite" id="SRAE_2000129800.1">
    <property type="protein sequence ID" value="SRAE_2000129800.1"/>
    <property type="gene ID" value="WBGene00261501"/>
</dbReference>
<dbReference type="WormBase" id="SRAE_2000129800">
    <property type="protein sequence ID" value="SRP08288"/>
    <property type="gene ID" value="WBGene00261501"/>
</dbReference>
<organism evidence="2">
    <name type="scientific">Strongyloides ratti</name>
    <name type="common">Parasitic roundworm</name>
    <dbReference type="NCBI Taxonomy" id="34506"/>
    <lineage>
        <taxon>Eukaryota</taxon>
        <taxon>Metazoa</taxon>
        <taxon>Ecdysozoa</taxon>
        <taxon>Nematoda</taxon>
        <taxon>Chromadorea</taxon>
        <taxon>Rhabditida</taxon>
        <taxon>Tylenchina</taxon>
        <taxon>Panagrolaimomorpha</taxon>
        <taxon>Strongyloidoidea</taxon>
        <taxon>Strongyloididae</taxon>
        <taxon>Strongyloides</taxon>
    </lineage>
</organism>
<dbReference type="GeneID" id="36378995"/>
<reference evidence="2 3" key="1">
    <citation type="submission" date="2014-09" db="EMBL/GenBank/DDBJ databases">
        <authorList>
            <person name="Martin A.A."/>
        </authorList>
    </citation>
    <scope>NUCLEOTIDE SEQUENCE</scope>
    <source>
        <strain evidence="3">ED321</strain>
        <strain evidence="2">ED321 Heterogonic</strain>
    </source>
</reference>
<evidence type="ECO:0000259" key="1">
    <source>
        <dbReference type="Pfam" id="PF09133"/>
    </source>
</evidence>
<protein>
    <submittedName>
        <fullName evidence="2 4">SANT associated domain-containing protein</fullName>
    </submittedName>
</protein>
<name>A0A090LGI2_STRRB</name>
<feature type="domain" description="SANTA" evidence="1">
    <location>
        <begin position="4"/>
        <end position="98"/>
    </location>
</feature>
<proteinExistence type="predicted"/>
<dbReference type="Pfam" id="PF09133">
    <property type="entry name" value="SANTA"/>
    <property type="match status" value="2"/>
</dbReference>
<evidence type="ECO:0000313" key="3">
    <source>
        <dbReference type="Proteomes" id="UP000035682"/>
    </source>
</evidence>
<dbReference type="RefSeq" id="XP_024505830.1">
    <property type="nucleotide sequence ID" value="XM_024652233.1"/>
</dbReference>
<dbReference type="OrthoDB" id="118550at2759"/>
<evidence type="ECO:0000313" key="2">
    <source>
        <dbReference type="EMBL" id="CEF66630.1"/>
    </source>
</evidence>
<dbReference type="PANTHER" id="PTHR35311">
    <property type="entry name" value="KINETOCHORE-ASSOCIATED PROTEIN KNL-2 HOMOLOG"/>
    <property type="match status" value="1"/>
</dbReference>
<dbReference type="EMBL" id="LN609529">
    <property type="protein sequence ID" value="CEF66630.1"/>
    <property type="molecule type" value="Genomic_DNA"/>
</dbReference>
<reference evidence="4" key="2">
    <citation type="submission" date="2020-12" db="UniProtKB">
        <authorList>
            <consortium name="WormBaseParasite"/>
        </authorList>
    </citation>
    <scope>IDENTIFICATION</scope>
</reference>
<dbReference type="Proteomes" id="UP000035682">
    <property type="component" value="Unplaced"/>
</dbReference>
<sequence length="505" mass="58551">MKFVKLSNWFIKFIEGNYDDFDIVLEGIAGKNDMFLPLNSYYISTPIIYIGKYNEILCDGNILIELESSINKNKMKNMGFSLEFISCFKYGFPTNWVNITDDFYLKFKKNNDLSISHQLVEVALREMNEYKVTYLESAVNIVDWYLRIHPCENEDDFHVILKGQIKDYTNHSYNDVSCEDVICDRETFDIILCGRTQLYKLVAPINVKKMKEYGYPEELINCFKFGFPSNWFQLWLDIKRKPSDSKFFKTHQYSSNDVKKGFIELECEGMLDVESSLSSSLLSSSFVSTNDSVSPLPNTKKPIWNDLEISENIFSLKGFLTNDFLQHNSLSSSVSLVNSLDIPNDTSKLFNSSLKAEDKNKETQMTDFFALTNKFSSFSQISDSEHVAKFEGMDKTSKKIMNNNDQIINNSIDTEELFDASLDLADMENSSRDDSTIKTKPLVYYIPAVKHISKSKKKSTKIKKREPVEIKFNFEKLVYEEIERYKNSSLDKVYFDEDSSLKNLF</sequence>
<evidence type="ECO:0000313" key="4">
    <source>
        <dbReference type="WBParaSite" id="SRAE_2000129800.1"/>
    </source>
</evidence>
<feature type="domain" description="SANTA" evidence="1">
    <location>
        <begin position="139"/>
        <end position="232"/>
    </location>
</feature>
<accession>A0A090LGI2</accession>
<evidence type="ECO:0000313" key="5">
    <source>
        <dbReference type="WormBase" id="SRAE_2000129800"/>
    </source>
</evidence>
<dbReference type="PANTHER" id="PTHR35311:SF1">
    <property type="entry name" value="PROTEIN EMBRYO DEFECTIVE 1674"/>
    <property type="match status" value="1"/>
</dbReference>
<dbReference type="AlphaFoldDB" id="A0A090LGI2"/>